<proteinExistence type="predicted"/>
<dbReference type="GO" id="GO:0120147">
    <property type="term" value="F:formylglycine-generating oxidase activity"/>
    <property type="evidence" value="ECO:0007669"/>
    <property type="project" value="TreeGrafter"/>
</dbReference>
<keyword evidence="3" id="KW-1185">Reference proteome</keyword>
<protein>
    <submittedName>
        <fullName evidence="2">Formylglycine-generating enzyme required for sulfatase activity</fullName>
    </submittedName>
</protein>
<dbReference type="AlphaFoldDB" id="A0A7W7LED4"/>
<evidence type="ECO:0000313" key="3">
    <source>
        <dbReference type="Proteomes" id="UP000556436"/>
    </source>
</evidence>
<dbReference type="PANTHER" id="PTHR23150">
    <property type="entry name" value="SULFATASE MODIFYING FACTOR 1, 2"/>
    <property type="match status" value="1"/>
</dbReference>
<dbReference type="PANTHER" id="PTHR23150:SF19">
    <property type="entry name" value="FORMYLGLYCINE-GENERATING ENZYME"/>
    <property type="match status" value="1"/>
</dbReference>
<dbReference type="InterPro" id="IPR051043">
    <property type="entry name" value="Sulfatase_Mod_Factor_Kinase"/>
</dbReference>
<feature type="domain" description="Sulfatase-modifying factor enzyme-like" evidence="1">
    <location>
        <begin position="69"/>
        <end position="311"/>
    </location>
</feature>
<dbReference type="RefSeq" id="WP_184735979.1">
    <property type="nucleotide sequence ID" value="NZ_BMRW01000007.1"/>
</dbReference>
<dbReference type="Gene3D" id="3.90.1580.10">
    <property type="entry name" value="paralog of FGE (formylglycine-generating enzyme)"/>
    <property type="match status" value="1"/>
</dbReference>
<organism evidence="2 3">
    <name type="scientific">Streptomyces netropsis</name>
    <name type="common">Streptoverticillium netropsis</name>
    <dbReference type="NCBI Taxonomy" id="55404"/>
    <lineage>
        <taxon>Bacteria</taxon>
        <taxon>Bacillati</taxon>
        <taxon>Actinomycetota</taxon>
        <taxon>Actinomycetes</taxon>
        <taxon>Kitasatosporales</taxon>
        <taxon>Streptomycetaceae</taxon>
        <taxon>Streptomyces</taxon>
    </lineage>
</organism>
<sequence>MSTTDDAHFTVEAPLTTLPTALADAARQDGVCARRLLETVEGPRSSLEQRLIAATLLGVVGDPRTPPVPAVLTVRGGRTTIGLAEERVAAVARAWAHVGVEEPWIAKEAPEHPVTLGDFAIGAYPVTNHQYLCFLLDRGYPRRPATWQLGAYPWQSGNHPVCGVTPEDAQAYLSWLGEISGRAFRLPTEAEWEYAAKGPQGWEYPWGEEFRAELANTRESGPHTTTPVGVYPRGRSPFGVWDMAGNVEELTSDDYAPYPGGVVVDDHLSRTLGRYRVTRGGSFARFGDLARTRRRHGAFPSPLYPIGFRVALTTTDDRKGPSDAQ</sequence>
<gene>
    <name evidence="2" type="ORF">FHS38_004466</name>
</gene>
<dbReference type="SUPFAM" id="SSF56436">
    <property type="entry name" value="C-type lectin-like"/>
    <property type="match status" value="1"/>
</dbReference>
<dbReference type="InterPro" id="IPR016187">
    <property type="entry name" value="CTDL_fold"/>
</dbReference>
<dbReference type="Proteomes" id="UP000556436">
    <property type="component" value="Unassembled WGS sequence"/>
</dbReference>
<dbReference type="Pfam" id="PF03781">
    <property type="entry name" value="FGE-sulfatase"/>
    <property type="match status" value="1"/>
</dbReference>
<name>A0A7W7LED4_STRNE</name>
<accession>A0A7W7LED4</accession>
<evidence type="ECO:0000313" key="2">
    <source>
        <dbReference type="EMBL" id="MBB4888397.1"/>
    </source>
</evidence>
<evidence type="ECO:0000259" key="1">
    <source>
        <dbReference type="Pfam" id="PF03781"/>
    </source>
</evidence>
<comment type="caution">
    <text evidence="2">The sequence shown here is derived from an EMBL/GenBank/DDBJ whole genome shotgun (WGS) entry which is preliminary data.</text>
</comment>
<dbReference type="InterPro" id="IPR042095">
    <property type="entry name" value="SUMF_sf"/>
</dbReference>
<dbReference type="InterPro" id="IPR005532">
    <property type="entry name" value="SUMF_dom"/>
</dbReference>
<reference evidence="2 3" key="1">
    <citation type="submission" date="2020-08" db="EMBL/GenBank/DDBJ databases">
        <title>Genomic Encyclopedia of Type Strains, Phase III (KMG-III): the genomes of soil and plant-associated and newly described type strains.</title>
        <authorList>
            <person name="Whitman W."/>
        </authorList>
    </citation>
    <scope>NUCLEOTIDE SEQUENCE [LARGE SCALE GENOMIC DNA]</scope>
    <source>
        <strain evidence="2 3">CECT 3265</strain>
    </source>
</reference>
<dbReference type="EMBL" id="JACHJG010000009">
    <property type="protein sequence ID" value="MBB4888397.1"/>
    <property type="molecule type" value="Genomic_DNA"/>
</dbReference>